<evidence type="ECO:0000313" key="2">
    <source>
        <dbReference type="Proteomes" id="UP000202922"/>
    </source>
</evidence>
<protein>
    <submittedName>
        <fullName evidence="1">Uncharacterized protein</fullName>
    </submittedName>
</protein>
<dbReference type="AlphaFoldDB" id="A0A238JML1"/>
<reference evidence="2" key="1">
    <citation type="submission" date="2017-05" db="EMBL/GenBank/DDBJ databases">
        <authorList>
            <person name="Rodrigo-Torres L."/>
            <person name="Arahal R. D."/>
            <person name="Lucena T."/>
        </authorList>
    </citation>
    <scope>NUCLEOTIDE SEQUENCE [LARGE SCALE GENOMIC DNA]</scope>
    <source>
        <strain evidence="2">CECT 8621</strain>
    </source>
</reference>
<sequence>MNSIILTHVSSPADSQLLLEAALERLGAWLDDERDTLGRIFAQCGRRHAAAALEGLDQLHLEPSSDEAALRDLLDEARASLNFLCDILCAIPSRCRLETAWGFPGPAPLHVHLGWSAARLVDLISTLDRALAS</sequence>
<name>A0A238JML1_9RHOB</name>
<organism evidence="1 2">
    <name type="scientific">Actibacterium lipolyticum</name>
    <dbReference type="NCBI Taxonomy" id="1524263"/>
    <lineage>
        <taxon>Bacteria</taxon>
        <taxon>Pseudomonadati</taxon>
        <taxon>Pseudomonadota</taxon>
        <taxon>Alphaproteobacteria</taxon>
        <taxon>Rhodobacterales</taxon>
        <taxon>Roseobacteraceae</taxon>
        <taxon>Actibacterium</taxon>
    </lineage>
</organism>
<keyword evidence="2" id="KW-1185">Reference proteome</keyword>
<dbReference type="RefSeq" id="WP_141137819.1">
    <property type="nucleotide sequence ID" value="NZ_FXYE01000001.1"/>
</dbReference>
<dbReference type="OrthoDB" id="7858789at2"/>
<dbReference type="EMBL" id="FXYE01000001">
    <property type="protein sequence ID" value="SMX31918.1"/>
    <property type="molecule type" value="Genomic_DNA"/>
</dbReference>
<accession>A0A238JML1</accession>
<evidence type="ECO:0000313" key="1">
    <source>
        <dbReference type="EMBL" id="SMX31918.1"/>
    </source>
</evidence>
<dbReference type="Proteomes" id="UP000202922">
    <property type="component" value="Unassembled WGS sequence"/>
</dbReference>
<proteinExistence type="predicted"/>
<gene>
    <name evidence="1" type="ORF">COL8621_00649</name>
</gene>